<gene>
    <name evidence="3" type="primary">LOC102803633</name>
</gene>
<reference evidence="3" key="1">
    <citation type="submission" date="2025-08" db="UniProtKB">
        <authorList>
            <consortium name="RefSeq"/>
        </authorList>
    </citation>
    <scope>IDENTIFICATION</scope>
    <source>
        <tissue evidence="3">Testes</tissue>
    </source>
</reference>
<name>A0ABM0MUD7_SACKO</name>
<organism evidence="2 3">
    <name type="scientific">Saccoglossus kowalevskii</name>
    <name type="common">Acorn worm</name>
    <dbReference type="NCBI Taxonomy" id="10224"/>
    <lineage>
        <taxon>Eukaryota</taxon>
        <taxon>Metazoa</taxon>
        <taxon>Hemichordata</taxon>
        <taxon>Enteropneusta</taxon>
        <taxon>Harrimaniidae</taxon>
        <taxon>Saccoglossus</taxon>
    </lineage>
</organism>
<dbReference type="Gene3D" id="2.160.10.20">
    <property type="entry name" value="Insect antifreeze protein"/>
    <property type="match status" value="1"/>
</dbReference>
<dbReference type="GeneID" id="102803633"/>
<dbReference type="PANTHER" id="PTHR13800">
    <property type="entry name" value="TRANSIENT RECEPTOR POTENTIAL CATION CHANNEL, SUBFAMILY M, MEMBER 6"/>
    <property type="match status" value="1"/>
</dbReference>
<dbReference type="InterPro" id="IPR050927">
    <property type="entry name" value="TRPM"/>
</dbReference>
<evidence type="ECO:0000256" key="1">
    <source>
        <dbReference type="SAM" id="Phobius"/>
    </source>
</evidence>
<keyword evidence="1" id="KW-0472">Membrane</keyword>
<keyword evidence="1" id="KW-1133">Transmembrane helix</keyword>
<keyword evidence="1" id="KW-0812">Transmembrane</keyword>
<feature type="transmembrane region" description="Helical" evidence="1">
    <location>
        <begin position="6"/>
        <end position="24"/>
    </location>
</feature>
<dbReference type="Proteomes" id="UP000694865">
    <property type="component" value="Unplaced"/>
</dbReference>
<accession>A0ABM0MUD7</accession>
<evidence type="ECO:0000313" key="3">
    <source>
        <dbReference type="RefSeq" id="XP_006823628.1"/>
    </source>
</evidence>
<sequence>MHLHTSYWRLILAVIPCFIFLIKFSTKEEDYDDEWEEHVEYYDAVDGTNTRPQLQTRITGISLTEQSLMHRSTSRKITKLGLSTESDRLSIFRAIYYFYTAPVTKFILNGLVYVMFLVMFSFFTLTDLRPASQPASPGKWEWLTMIWVASLALEEGRQILVREAKSLRFKIRSWFDDVWNRFDLAMILLYSISITLRFSLDGSQFMIARIMYSITLMIDNSYIDIDTMYKAQIDNSYIDIDTMYKAQIDNSYIDIDTMYKAQIDNSYIDIDTMYKAQIDNSYIDIDTMYKAQIDNSYIDIDTMYKAQIDNSYIDIDTMYKAQIDNSYIDIDTMYKAQIDNSYIDIDTMYKAQIDNSYIDIDTMYKAQIICSISSSCTSGV</sequence>
<keyword evidence="2" id="KW-1185">Reference proteome</keyword>
<dbReference type="RefSeq" id="XP_006823628.1">
    <property type="nucleotide sequence ID" value="XM_006823565.1"/>
</dbReference>
<evidence type="ECO:0000313" key="2">
    <source>
        <dbReference type="Proteomes" id="UP000694865"/>
    </source>
</evidence>
<dbReference type="PANTHER" id="PTHR13800:SF12">
    <property type="entry name" value="TRANSIENT RECEPTOR POTENTIAL CATION CHANNEL SUBFAMILY M MEMBER-LIKE 2"/>
    <property type="match status" value="1"/>
</dbReference>
<proteinExistence type="predicted"/>
<protein>
    <submittedName>
        <fullName evidence="3">Transient receptor potential cation channel trpm-like</fullName>
    </submittedName>
</protein>
<feature type="transmembrane region" description="Helical" evidence="1">
    <location>
        <begin position="96"/>
        <end position="122"/>
    </location>
</feature>